<keyword evidence="11 14" id="KW-0539">Nucleus</keyword>
<evidence type="ECO:0000256" key="5">
    <source>
        <dbReference type="ARBA" id="ARBA00022679"/>
    </source>
</evidence>
<dbReference type="AlphaFoldDB" id="A0A1B6I4D2"/>
<gene>
    <name evidence="17" type="ORF">g.14682</name>
    <name evidence="16" type="ORF">g.14685</name>
</gene>
<keyword evidence="9 14" id="KW-0779">Telomere</keyword>
<comment type="catalytic activity">
    <reaction evidence="13 14">
        <text>DNA(n) + a 2'-deoxyribonucleoside 5'-triphosphate = DNA(n+1) + diphosphate</text>
        <dbReference type="Rhea" id="RHEA:22508"/>
        <dbReference type="Rhea" id="RHEA-COMP:17339"/>
        <dbReference type="Rhea" id="RHEA-COMP:17340"/>
        <dbReference type="ChEBI" id="CHEBI:33019"/>
        <dbReference type="ChEBI" id="CHEBI:61560"/>
        <dbReference type="ChEBI" id="CHEBI:173112"/>
        <dbReference type="EC" id="2.7.7.49"/>
    </reaction>
</comment>
<comment type="function">
    <text evidence="14">Telomerase is a ribonucleoprotein enzyme essential for the replication of chromosome termini in most eukaryotes. It elongates telomeres. It is a reverse transcriptase that adds simple sequence repeats to chromosome ends by copying a template sequence within the RNA component of the enzyme.</text>
</comment>
<evidence type="ECO:0000256" key="10">
    <source>
        <dbReference type="ARBA" id="ARBA00022918"/>
    </source>
</evidence>
<dbReference type="GO" id="GO:0046872">
    <property type="term" value="F:metal ion binding"/>
    <property type="evidence" value="ECO:0007669"/>
    <property type="project" value="UniProtKB-KW"/>
</dbReference>
<dbReference type="PANTHER" id="PTHR12066:SF0">
    <property type="entry name" value="TELOMERASE REVERSE TRANSCRIPTASE"/>
    <property type="match status" value="1"/>
</dbReference>
<dbReference type="InterPro" id="IPR003545">
    <property type="entry name" value="Telomerase_RT"/>
</dbReference>
<keyword evidence="6 14" id="KW-0548">Nucleotidyltransferase</keyword>
<evidence type="ECO:0000256" key="1">
    <source>
        <dbReference type="ARBA" id="ARBA00008001"/>
    </source>
</evidence>
<dbReference type="GO" id="GO:0007004">
    <property type="term" value="P:telomere maintenance via telomerase"/>
    <property type="evidence" value="ECO:0007669"/>
    <property type="project" value="TreeGrafter"/>
</dbReference>
<dbReference type="PANTHER" id="PTHR12066">
    <property type="entry name" value="TELOMERASE REVERSE TRANSCRIPTASE"/>
    <property type="match status" value="1"/>
</dbReference>
<evidence type="ECO:0000256" key="2">
    <source>
        <dbReference type="ARBA" id="ARBA00012493"/>
    </source>
</evidence>
<evidence type="ECO:0000256" key="6">
    <source>
        <dbReference type="ARBA" id="ARBA00022695"/>
    </source>
</evidence>
<dbReference type="Gene3D" id="1.10.132.70">
    <property type="match status" value="1"/>
</dbReference>
<dbReference type="PROSITE" id="PS50878">
    <property type="entry name" value="RT_POL"/>
    <property type="match status" value="1"/>
</dbReference>
<dbReference type="EMBL" id="GECU01025942">
    <property type="protein sequence ID" value="JAS81764.1"/>
    <property type="molecule type" value="Transcribed_RNA"/>
</dbReference>
<dbReference type="GO" id="GO:0000781">
    <property type="term" value="C:chromosome, telomeric region"/>
    <property type="evidence" value="ECO:0007669"/>
    <property type="project" value="UniProtKB-SubCell"/>
</dbReference>
<feature type="domain" description="Reverse transcriptase" evidence="15">
    <location>
        <begin position="233"/>
        <end position="458"/>
    </location>
</feature>
<dbReference type="InterPro" id="IPR021891">
    <property type="entry name" value="Telomerase_RBD"/>
</dbReference>
<dbReference type="SMART" id="SM00975">
    <property type="entry name" value="Telomerase_RBD"/>
    <property type="match status" value="1"/>
</dbReference>
<evidence type="ECO:0000256" key="14">
    <source>
        <dbReference type="RuleBase" id="RU365061"/>
    </source>
</evidence>
<evidence type="ECO:0000256" key="12">
    <source>
        <dbReference type="ARBA" id="ARBA00032044"/>
    </source>
</evidence>
<dbReference type="GO" id="GO:0000333">
    <property type="term" value="C:telomerase catalytic core complex"/>
    <property type="evidence" value="ECO:0007669"/>
    <property type="project" value="TreeGrafter"/>
</dbReference>
<keyword evidence="5 14" id="KW-0808">Transferase</keyword>
<dbReference type="Pfam" id="PF00078">
    <property type="entry name" value="RVT_1"/>
    <property type="match status" value="1"/>
</dbReference>
<dbReference type="EMBL" id="GECU01031747">
    <property type="protein sequence ID" value="JAS75959.1"/>
    <property type="molecule type" value="Transcribed_RNA"/>
</dbReference>
<dbReference type="InterPro" id="IPR000477">
    <property type="entry name" value="RT_dom"/>
</dbReference>
<accession>A0A1B6I4D2</accession>
<dbReference type="Gene3D" id="3.30.70.2630">
    <property type="match status" value="1"/>
</dbReference>
<evidence type="ECO:0000256" key="7">
    <source>
        <dbReference type="ARBA" id="ARBA00022723"/>
    </source>
</evidence>
<dbReference type="EC" id="2.7.7.49" evidence="2 14"/>
<evidence type="ECO:0000256" key="8">
    <source>
        <dbReference type="ARBA" id="ARBA00022842"/>
    </source>
</evidence>
<evidence type="ECO:0000313" key="17">
    <source>
        <dbReference type="EMBL" id="JAS81764.1"/>
    </source>
</evidence>
<dbReference type="GO" id="GO:0070034">
    <property type="term" value="F:telomerase RNA binding"/>
    <property type="evidence" value="ECO:0007669"/>
    <property type="project" value="TreeGrafter"/>
</dbReference>
<evidence type="ECO:0000256" key="11">
    <source>
        <dbReference type="ARBA" id="ARBA00023242"/>
    </source>
</evidence>
<evidence type="ECO:0000256" key="13">
    <source>
        <dbReference type="ARBA" id="ARBA00048173"/>
    </source>
</evidence>
<keyword evidence="7 14" id="KW-0479">Metal-binding</keyword>
<evidence type="ECO:0000256" key="4">
    <source>
        <dbReference type="ARBA" id="ARBA00022454"/>
    </source>
</evidence>
<keyword evidence="10 14" id="KW-0695">RNA-directed DNA polymerase</keyword>
<keyword evidence="4 14" id="KW-0158">Chromosome</keyword>
<dbReference type="GO" id="GO:0003720">
    <property type="term" value="F:telomerase activity"/>
    <property type="evidence" value="ECO:0007669"/>
    <property type="project" value="InterPro"/>
</dbReference>
<organism evidence="17">
    <name type="scientific">Homalodisca liturata</name>
    <dbReference type="NCBI Taxonomy" id="320908"/>
    <lineage>
        <taxon>Eukaryota</taxon>
        <taxon>Metazoa</taxon>
        <taxon>Ecdysozoa</taxon>
        <taxon>Arthropoda</taxon>
        <taxon>Hexapoda</taxon>
        <taxon>Insecta</taxon>
        <taxon>Pterygota</taxon>
        <taxon>Neoptera</taxon>
        <taxon>Paraneoptera</taxon>
        <taxon>Hemiptera</taxon>
        <taxon>Auchenorrhyncha</taxon>
        <taxon>Membracoidea</taxon>
        <taxon>Cicadellidae</taxon>
        <taxon>Cicadellinae</taxon>
        <taxon>Proconiini</taxon>
        <taxon>Homalodisca</taxon>
    </lineage>
</organism>
<evidence type="ECO:0000256" key="3">
    <source>
        <dbReference type="ARBA" id="ARBA00016182"/>
    </source>
</evidence>
<evidence type="ECO:0000313" key="16">
    <source>
        <dbReference type="EMBL" id="JAS75959.1"/>
    </source>
</evidence>
<protein>
    <recommendedName>
        <fullName evidence="3 14">Telomerase reverse transcriptase</fullName>
        <ecNumber evidence="2 14">2.7.7.49</ecNumber>
    </recommendedName>
    <alternativeName>
        <fullName evidence="12 14">Telomerase catalytic subunit</fullName>
    </alternativeName>
</protein>
<comment type="subcellular location">
    <subcellularLocation>
        <location evidence="14">Nucleus</location>
    </subcellularLocation>
    <subcellularLocation>
        <location evidence="14">Chromosome</location>
        <location evidence="14">Telomere</location>
    </subcellularLocation>
</comment>
<sequence>MRMNSFVPFIPHQPLVLREDLLYKSVSYKWKLGMKAGITSSDIINDILHEDVGSKLPVQLTSQQLLSLKSSLDKLLAKKFAVKKRLTELIMKTTVDHKSGMAVSAMIFAPLNILIPSDLVGGSKNKIKLLHAIQRTLKFGRMDIIPLKFLMEGLTVEGWLKTVRETKIREHVLAKVVKWIWIVTKRLVASLFYVTEGQGCHHKLLYFPKKSWQSRTDSAFNYLVTSGTLQPLDKVEAERLAALRKPASLRWLPKKIGLRPVVSVKNDKTNNDVIHAKAYLRGLLIKTGYSDLNAKNLHQIWKSVVLKNCEDGYKKLYMVAVDIHDAYGSMRQTTIRKVSDLMSTVQKAVQYQTIKREKRAYLITKGLSQAVPLSAVLCKLYIAHLDRTRLTELRTKSCDTMVRAVDDYLFITPDNSRASRFLEVMSTGFPEYSLYINPTKTQHNLEACSEIHFFGYVIDSVSLEIYVKFNQGEEAPYRNSIKFSNWTNPLMVMEDKLKRIVTFKLNSLTTDLDYMSVEGSMWNVFQTACLAACSFKAMLGSWRTSLDLEALVGLIRCSAENIAKRIRRLRFSDGMWLQETRWVVIRAYWLCLSHGITDHSNFLGDLIPAVETLEEQIRSNVRPKTLRLLQSITESLPAQFTHGH</sequence>
<dbReference type="Gene3D" id="1.10.10.2210">
    <property type="match status" value="1"/>
</dbReference>
<name>A0A1B6I4D2_9HEMI</name>
<dbReference type="Gene3D" id="3.10.10.20">
    <property type="match status" value="1"/>
</dbReference>
<reference evidence="17" key="1">
    <citation type="submission" date="2015-11" db="EMBL/GenBank/DDBJ databases">
        <title>De novo transcriptome assembly of four potential Pierce s Disease insect vectors from Arizona vineyards.</title>
        <authorList>
            <person name="Tassone E.E."/>
        </authorList>
    </citation>
    <scope>NUCLEOTIDE SEQUENCE</scope>
</reference>
<evidence type="ECO:0000259" key="15">
    <source>
        <dbReference type="PROSITE" id="PS50878"/>
    </source>
</evidence>
<dbReference type="Pfam" id="PF12009">
    <property type="entry name" value="Telomerase_RBD"/>
    <property type="match status" value="1"/>
</dbReference>
<comment type="similarity">
    <text evidence="1 14">Belongs to the reverse transcriptase family. Telomerase subfamily.</text>
</comment>
<keyword evidence="8 14" id="KW-0460">Magnesium</keyword>
<evidence type="ECO:0000256" key="9">
    <source>
        <dbReference type="ARBA" id="ARBA00022895"/>
    </source>
</evidence>
<proteinExistence type="inferred from homology"/>
<dbReference type="CDD" id="cd01648">
    <property type="entry name" value="TERT"/>
    <property type="match status" value="1"/>
</dbReference>
<dbReference type="GO" id="GO:0042162">
    <property type="term" value="F:telomeric DNA binding"/>
    <property type="evidence" value="ECO:0007669"/>
    <property type="project" value="TreeGrafter"/>
</dbReference>